<feature type="domain" description="F-box" evidence="1">
    <location>
        <begin position="1"/>
        <end position="47"/>
    </location>
</feature>
<evidence type="ECO:0000259" key="1">
    <source>
        <dbReference type="PROSITE" id="PS50181"/>
    </source>
</evidence>
<dbReference type="PANTHER" id="PTHR31672:SF13">
    <property type="entry name" value="F-BOX PROTEIN CPR30-LIKE"/>
    <property type="match status" value="1"/>
</dbReference>
<gene>
    <name evidence="3" type="primary">LOC108834416</name>
</gene>
<accession>A0A6J0LV38</accession>
<dbReference type="InterPro" id="IPR017451">
    <property type="entry name" value="F-box-assoc_interact_dom"/>
</dbReference>
<dbReference type="SUPFAM" id="SSF81383">
    <property type="entry name" value="F-box domain"/>
    <property type="match status" value="1"/>
</dbReference>
<dbReference type="Pfam" id="PF07734">
    <property type="entry name" value="FBA_1"/>
    <property type="match status" value="1"/>
</dbReference>
<dbReference type="CDD" id="cd22157">
    <property type="entry name" value="F-box_AtFBW1-like"/>
    <property type="match status" value="1"/>
</dbReference>
<evidence type="ECO:0000313" key="3">
    <source>
        <dbReference type="RefSeq" id="XP_018463251.1"/>
    </source>
</evidence>
<evidence type="ECO:0000313" key="2">
    <source>
        <dbReference type="Proteomes" id="UP000504610"/>
    </source>
</evidence>
<dbReference type="OrthoDB" id="1024368at2759"/>
<dbReference type="GeneID" id="108834416"/>
<dbReference type="InterPro" id="IPR050796">
    <property type="entry name" value="SCF_F-box_component"/>
</dbReference>
<dbReference type="RefSeq" id="XP_018463251.1">
    <property type="nucleotide sequence ID" value="XM_018607749.2"/>
</dbReference>
<dbReference type="PANTHER" id="PTHR31672">
    <property type="entry name" value="BNACNNG10540D PROTEIN"/>
    <property type="match status" value="1"/>
</dbReference>
<dbReference type="KEGG" id="rsz:108834416"/>
<dbReference type="Gene3D" id="1.20.1280.50">
    <property type="match status" value="1"/>
</dbReference>
<keyword evidence="2" id="KW-1185">Reference proteome</keyword>
<sequence length="382" mass="44596">MTRISDLPQDLIEEILSRVPLTSQRAARSTCKQWNGLYKDENFTKKHRGKAANDTMMIMVYDSRVRLVSVDLHGIHKQKRGLFELSTELIGILKRIEVFEVYHCDGLLLCLTDCRMMKPDDPVVWNPYLGQVRWIKPRRKLAISGSYRYCMGYDNKNNHKILRFLDHDDGTAEHDIYDFKSDSWRVLDLTSDWIILDYREGLSLKGNTYFVAREREVEYRESLICFDFTSERFRHCLDLESNYRNGDTVILSAVREEQLAVLFSRVDTNTIEIRITTKIEANEVSWRNFLKVDVEPSMLRGMFSGFPSYRSSFLVDEKKKVALIYDNVFTSAYMIAENNYSNIVARGRTTCWPPVVCSYVPSSVQIQKGPVHARGKRKLRDF</sequence>
<dbReference type="SMART" id="SM00256">
    <property type="entry name" value="FBOX"/>
    <property type="match status" value="1"/>
</dbReference>
<organism evidence="2 3">
    <name type="scientific">Raphanus sativus</name>
    <name type="common">Radish</name>
    <name type="synonym">Raphanus raphanistrum var. sativus</name>
    <dbReference type="NCBI Taxonomy" id="3726"/>
    <lineage>
        <taxon>Eukaryota</taxon>
        <taxon>Viridiplantae</taxon>
        <taxon>Streptophyta</taxon>
        <taxon>Embryophyta</taxon>
        <taxon>Tracheophyta</taxon>
        <taxon>Spermatophyta</taxon>
        <taxon>Magnoliopsida</taxon>
        <taxon>eudicotyledons</taxon>
        <taxon>Gunneridae</taxon>
        <taxon>Pentapetalae</taxon>
        <taxon>rosids</taxon>
        <taxon>malvids</taxon>
        <taxon>Brassicales</taxon>
        <taxon>Brassicaceae</taxon>
        <taxon>Brassiceae</taxon>
        <taxon>Raphanus</taxon>
    </lineage>
</organism>
<dbReference type="Pfam" id="PF00646">
    <property type="entry name" value="F-box"/>
    <property type="match status" value="1"/>
</dbReference>
<reference evidence="3" key="2">
    <citation type="submission" date="2025-08" db="UniProtKB">
        <authorList>
            <consortium name="RefSeq"/>
        </authorList>
    </citation>
    <scope>IDENTIFICATION</scope>
    <source>
        <tissue evidence="3">Leaf</tissue>
    </source>
</reference>
<dbReference type="InterPro" id="IPR036047">
    <property type="entry name" value="F-box-like_dom_sf"/>
</dbReference>
<dbReference type="InterPro" id="IPR001810">
    <property type="entry name" value="F-box_dom"/>
</dbReference>
<dbReference type="InterPro" id="IPR006527">
    <property type="entry name" value="F-box-assoc_dom_typ1"/>
</dbReference>
<name>A0A6J0LV38_RAPSA</name>
<dbReference type="NCBIfam" id="TIGR01640">
    <property type="entry name" value="F_box_assoc_1"/>
    <property type="match status" value="1"/>
</dbReference>
<proteinExistence type="predicted"/>
<dbReference type="AlphaFoldDB" id="A0A6J0LV38"/>
<reference evidence="2" key="1">
    <citation type="journal article" date="2019" name="Database">
        <title>The radish genome database (RadishGD): an integrated information resource for radish genomics.</title>
        <authorList>
            <person name="Yu H.J."/>
            <person name="Baek S."/>
            <person name="Lee Y.J."/>
            <person name="Cho A."/>
            <person name="Mun J.H."/>
        </authorList>
    </citation>
    <scope>NUCLEOTIDE SEQUENCE [LARGE SCALE GENOMIC DNA]</scope>
    <source>
        <strain evidence="2">cv. WK10039</strain>
    </source>
</reference>
<protein>
    <submittedName>
        <fullName evidence="3">F-box protein At3g19560 isoform X1</fullName>
    </submittedName>
</protein>
<dbReference type="PROSITE" id="PS50181">
    <property type="entry name" value="FBOX"/>
    <property type="match status" value="1"/>
</dbReference>
<dbReference type="Proteomes" id="UP000504610">
    <property type="component" value="Chromosome 5"/>
</dbReference>